<evidence type="ECO:0000313" key="1">
    <source>
        <dbReference type="EMBL" id="CAE7411136.1"/>
    </source>
</evidence>
<dbReference type="Proteomes" id="UP000649617">
    <property type="component" value="Unassembled WGS sequence"/>
</dbReference>
<organism evidence="1 2">
    <name type="scientific">Symbiodinium pilosum</name>
    <name type="common">Dinoflagellate</name>
    <dbReference type="NCBI Taxonomy" id="2952"/>
    <lineage>
        <taxon>Eukaryota</taxon>
        <taxon>Sar</taxon>
        <taxon>Alveolata</taxon>
        <taxon>Dinophyceae</taxon>
        <taxon>Suessiales</taxon>
        <taxon>Symbiodiniaceae</taxon>
        <taxon>Symbiodinium</taxon>
    </lineage>
</organism>
<protein>
    <submittedName>
        <fullName evidence="1">Uncharacterized protein</fullName>
    </submittedName>
</protein>
<accession>A0A812QYM8</accession>
<keyword evidence="2" id="KW-1185">Reference proteome</keyword>
<gene>
    <name evidence="1" type="ORF">SPIL2461_LOCUS10133</name>
</gene>
<dbReference type="EMBL" id="CAJNIZ010018513">
    <property type="protein sequence ID" value="CAE7411136.1"/>
    <property type="molecule type" value="Genomic_DNA"/>
</dbReference>
<proteinExistence type="predicted"/>
<dbReference type="OrthoDB" id="437854at2759"/>
<dbReference type="AlphaFoldDB" id="A0A812QYM8"/>
<name>A0A812QYM8_SYMPI</name>
<evidence type="ECO:0000313" key="2">
    <source>
        <dbReference type="Proteomes" id="UP000649617"/>
    </source>
</evidence>
<comment type="caution">
    <text evidence="1">The sequence shown here is derived from an EMBL/GenBank/DDBJ whole genome shotgun (WGS) entry which is preliminary data.</text>
</comment>
<sequence length="230" mass="25155">MTMEAEEASPKIMLEAGKKRGWELERSCDPIWILCGGADDELGESMWALGCPAAVACHGGSEVVSLWLDRGGAEVRWNYSQPASAVSSELPIRWRLRRLLQPLGPFAPRLPSALPLLGIALDEVALVAKTGLLLLLSNSPRSKLEVQALDYAAPRGPVLYPMHDIAVAAQDAQVAFDCSGDLRNILDFRCMYKGCSSCTVAWSRAVHHSGYVCFALPHVRIKAMRSLRRV</sequence>
<reference evidence="1" key="1">
    <citation type="submission" date="2021-02" db="EMBL/GenBank/DDBJ databases">
        <authorList>
            <person name="Dougan E. K."/>
            <person name="Rhodes N."/>
            <person name="Thang M."/>
            <person name="Chan C."/>
        </authorList>
    </citation>
    <scope>NUCLEOTIDE SEQUENCE</scope>
</reference>